<organism evidence="8 9">
    <name type="scientific">Agrilus planipennis</name>
    <name type="common">Emerald ash borer</name>
    <name type="synonym">Agrilus marcopoli</name>
    <dbReference type="NCBI Taxonomy" id="224129"/>
    <lineage>
        <taxon>Eukaryota</taxon>
        <taxon>Metazoa</taxon>
        <taxon>Ecdysozoa</taxon>
        <taxon>Arthropoda</taxon>
        <taxon>Hexapoda</taxon>
        <taxon>Insecta</taxon>
        <taxon>Pterygota</taxon>
        <taxon>Neoptera</taxon>
        <taxon>Endopterygota</taxon>
        <taxon>Coleoptera</taxon>
        <taxon>Polyphaga</taxon>
        <taxon>Elateriformia</taxon>
        <taxon>Buprestoidea</taxon>
        <taxon>Buprestidae</taxon>
        <taxon>Agrilinae</taxon>
        <taxon>Agrilus</taxon>
    </lineage>
</organism>
<evidence type="ECO:0000256" key="6">
    <source>
        <dbReference type="ARBA" id="ARBA00044735"/>
    </source>
</evidence>
<dbReference type="KEGG" id="apln:108741912"/>
<evidence type="ECO:0000256" key="4">
    <source>
        <dbReference type="ARBA" id="ARBA00023128"/>
    </source>
</evidence>
<dbReference type="PANTHER" id="PTHR13675:SF0">
    <property type="entry name" value="LYR MOTIF-CONTAINING PROTEIN 2"/>
    <property type="match status" value="1"/>
</dbReference>
<keyword evidence="8" id="KW-1185">Reference proteome</keyword>
<comment type="subcellular location">
    <subcellularLocation>
        <location evidence="1">Mitochondrion</location>
    </subcellularLocation>
</comment>
<name>A0A1W4X8N7_AGRPL</name>
<dbReference type="OrthoDB" id="74240at2759"/>
<dbReference type="FunCoup" id="A0A1W4X8N7">
    <property type="interactions" value="478"/>
</dbReference>
<reference evidence="9" key="1">
    <citation type="submission" date="2025-08" db="UniProtKB">
        <authorList>
            <consortium name="RefSeq"/>
        </authorList>
    </citation>
    <scope>IDENTIFICATION</scope>
    <source>
        <tissue evidence="9">Entire body</tissue>
    </source>
</reference>
<dbReference type="AlphaFoldDB" id="A0A1W4X8N7"/>
<comment type="similarity">
    <text evidence="2">Belongs to the complex I LYR family.</text>
</comment>
<evidence type="ECO:0000313" key="9">
    <source>
        <dbReference type="RefSeq" id="XP_018332389.1"/>
    </source>
</evidence>
<comment type="function">
    <text evidence="6">Involved in efficient integration of the N-module into mitochondrial respiratory chain complex I.</text>
</comment>
<evidence type="ECO:0000259" key="7">
    <source>
        <dbReference type="Pfam" id="PF05347"/>
    </source>
</evidence>
<feature type="domain" description="Complex 1 LYR protein" evidence="7">
    <location>
        <begin position="20"/>
        <end position="76"/>
    </location>
</feature>
<accession>A0A1W4X8N7</accession>
<dbReference type="Proteomes" id="UP000192223">
    <property type="component" value="Unplaced"/>
</dbReference>
<evidence type="ECO:0000256" key="1">
    <source>
        <dbReference type="ARBA" id="ARBA00004173"/>
    </source>
</evidence>
<gene>
    <name evidence="9" type="primary">LOC108741912</name>
</gene>
<evidence type="ECO:0000256" key="5">
    <source>
        <dbReference type="ARBA" id="ARBA00026235"/>
    </source>
</evidence>
<dbReference type="GO" id="GO:0005739">
    <property type="term" value="C:mitochondrion"/>
    <property type="evidence" value="ECO:0007669"/>
    <property type="project" value="UniProtKB-SubCell"/>
</dbReference>
<dbReference type="InterPro" id="IPR045293">
    <property type="entry name" value="Complex1_LYR_LYRM2"/>
</dbReference>
<evidence type="ECO:0000256" key="2">
    <source>
        <dbReference type="ARBA" id="ARBA00009508"/>
    </source>
</evidence>
<keyword evidence="3" id="KW-0809">Transit peptide</keyword>
<proteinExistence type="inferred from homology"/>
<evidence type="ECO:0000313" key="8">
    <source>
        <dbReference type="Proteomes" id="UP000192223"/>
    </source>
</evidence>
<keyword evidence="4" id="KW-0496">Mitochondrion</keyword>
<sequence length="86" mass="10228">MMSKSPKHVYSLKHFILKGEVKNLYRQFLKTARQVPDKNYRDELKKWIQTDFRNNANTTDEYAIKMLIQNGKKSLQQLKISLNLAK</sequence>
<dbReference type="RefSeq" id="XP_018332389.1">
    <property type="nucleotide sequence ID" value="XM_018476887.2"/>
</dbReference>
<dbReference type="CDD" id="cd20262">
    <property type="entry name" value="Complex1_LYR_LYRM2"/>
    <property type="match status" value="1"/>
</dbReference>
<protein>
    <recommendedName>
        <fullName evidence="5">LYR motif-containing protein 2</fullName>
    </recommendedName>
</protein>
<evidence type="ECO:0000256" key="3">
    <source>
        <dbReference type="ARBA" id="ARBA00022946"/>
    </source>
</evidence>
<dbReference type="PANTHER" id="PTHR13675">
    <property type="entry name" value="LYR MOTIF-CONTAINING PROTEIN 2"/>
    <property type="match status" value="1"/>
</dbReference>
<dbReference type="InterPro" id="IPR008011">
    <property type="entry name" value="Complex1_LYR_dom"/>
</dbReference>
<dbReference type="InParanoid" id="A0A1W4X8N7"/>
<dbReference type="Pfam" id="PF05347">
    <property type="entry name" value="Complex1_LYR"/>
    <property type="match status" value="1"/>
</dbReference>
<dbReference type="GeneID" id="108741912"/>